<name>A0A419SEX1_9BACL</name>
<sequence length="153" mass="18137">MTRGEKVIAQNRKAFHDYHIEDRYEAGIVLTGTEIKSIRAGRVNLRDSFAQVRRGEAFLHNMHISPYEQGNRHNHEPLRMRKLLLHRQEIDRIFGMMREKGYTLVPTRLYLKNGLAKVEVALARGKKQYDKREAIKQRDAKREMDRAIKDRLR</sequence>
<protein>
    <recommendedName>
        <fullName evidence="3">SsrA-binding protein</fullName>
    </recommendedName>
    <alternativeName>
        <fullName evidence="3">Small protein B</fullName>
    </alternativeName>
</protein>
<keyword evidence="6" id="KW-1185">Reference proteome</keyword>
<dbReference type="Pfam" id="PF01668">
    <property type="entry name" value="SmpB"/>
    <property type="match status" value="1"/>
</dbReference>
<comment type="caution">
    <text evidence="5">The sequence shown here is derived from an EMBL/GenBank/DDBJ whole genome shotgun (WGS) entry which is preliminary data.</text>
</comment>
<gene>
    <name evidence="3" type="primary">smpB</name>
    <name evidence="5" type="ORF">BEP19_14315</name>
</gene>
<dbReference type="PROSITE" id="PS01317">
    <property type="entry name" value="SSRP"/>
    <property type="match status" value="1"/>
</dbReference>
<dbReference type="GO" id="GO:0005829">
    <property type="term" value="C:cytosol"/>
    <property type="evidence" value="ECO:0007669"/>
    <property type="project" value="TreeGrafter"/>
</dbReference>
<dbReference type="GO" id="GO:0003723">
    <property type="term" value="F:RNA binding"/>
    <property type="evidence" value="ECO:0007669"/>
    <property type="project" value="UniProtKB-UniRule"/>
</dbReference>
<dbReference type="Gene3D" id="2.40.280.10">
    <property type="match status" value="1"/>
</dbReference>
<dbReference type="InterPro" id="IPR020081">
    <property type="entry name" value="SsrA-bd_prot_CS"/>
</dbReference>
<proteinExistence type="inferred from homology"/>
<keyword evidence="1 3" id="KW-0963">Cytoplasm</keyword>
<dbReference type="PANTHER" id="PTHR30308">
    <property type="entry name" value="TMRNA-BINDING COMPONENT OF TRANS-TRANSLATION TAGGING COMPLEX"/>
    <property type="match status" value="1"/>
</dbReference>
<dbReference type="NCBIfam" id="TIGR00086">
    <property type="entry name" value="smpB"/>
    <property type="match status" value="1"/>
</dbReference>
<dbReference type="RefSeq" id="WP_120190994.1">
    <property type="nucleotide sequence ID" value="NZ_MCHY01000011.1"/>
</dbReference>
<comment type="function">
    <text evidence="3">Required for rescue of stalled ribosomes mediated by trans-translation. Binds to transfer-messenger RNA (tmRNA), required for stable association of tmRNA with ribosomes. tmRNA and SmpB together mimic tRNA shape, replacing the anticodon stem-loop with SmpB. tmRNA is encoded by the ssrA gene; the 2 termini fold to resemble tRNA(Ala) and it encodes a 'tag peptide', a short internal open reading frame. During trans-translation Ala-aminoacylated tmRNA acts like a tRNA, entering the A-site of stalled ribosomes, displacing the stalled mRNA. The ribosome then switches to translate the ORF on the tmRNA; the nascent peptide is terminated with the 'tag peptide' encoded by the tmRNA and targeted for degradation. The ribosome is freed to recommence translation, which seems to be the essential function of trans-translation.</text>
</comment>
<evidence type="ECO:0000256" key="4">
    <source>
        <dbReference type="SAM" id="MobiDB-lite"/>
    </source>
</evidence>
<evidence type="ECO:0000256" key="3">
    <source>
        <dbReference type="HAMAP-Rule" id="MF_00023"/>
    </source>
</evidence>
<evidence type="ECO:0000256" key="1">
    <source>
        <dbReference type="ARBA" id="ARBA00022490"/>
    </source>
</evidence>
<keyword evidence="2 3" id="KW-0694">RNA-binding</keyword>
<evidence type="ECO:0000313" key="6">
    <source>
        <dbReference type="Proteomes" id="UP000284219"/>
    </source>
</evidence>
<evidence type="ECO:0000256" key="2">
    <source>
        <dbReference type="ARBA" id="ARBA00022884"/>
    </source>
</evidence>
<accession>A0A419SEX1</accession>
<evidence type="ECO:0000313" key="5">
    <source>
        <dbReference type="EMBL" id="RKD21879.1"/>
    </source>
</evidence>
<organism evidence="5 6">
    <name type="scientific">Ammoniphilus oxalaticus</name>
    <dbReference type="NCBI Taxonomy" id="66863"/>
    <lineage>
        <taxon>Bacteria</taxon>
        <taxon>Bacillati</taxon>
        <taxon>Bacillota</taxon>
        <taxon>Bacilli</taxon>
        <taxon>Bacillales</taxon>
        <taxon>Paenibacillaceae</taxon>
        <taxon>Aneurinibacillus group</taxon>
        <taxon>Ammoniphilus</taxon>
    </lineage>
</organism>
<dbReference type="GO" id="GO:0070930">
    <property type="term" value="P:trans-translation-dependent protein tagging"/>
    <property type="evidence" value="ECO:0007669"/>
    <property type="project" value="TreeGrafter"/>
</dbReference>
<dbReference type="NCBIfam" id="NF003843">
    <property type="entry name" value="PRK05422.1"/>
    <property type="match status" value="1"/>
</dbReference>
<dbReference type="InterPro" id="IPR000037">
    <property type="entry name" value="SsrA-bd_prot"/>
</dbReference>
<dbReference type="GO" id="GO:0070929">
    <property type="term" value="P:trans-translation"/>
    <property type="evidence" value="ECO:0007669"/>
    <property type="project" value="UniProtKB-UniRule"/>
</dbReference>
<feature type="region of interest" description="Disordered" evidence="4">
    <location>
        <begin position="131"/>
        <end position="153"/>
    </location>
</feature>
<dbReference type="CDD" id="cd09294">
    <property type="entry name" value="SmpB"/>
    <property type="match status" value="1"/>
</dbReference>
<dbReference type="HAMAP" id="MF_00023">
    <property type="entry name" value="SmpB"/>
    <property type="match status" value="1"/>
</dbReference>
<dbReference type="InterPro" id="IPR023620">
    <property type="entry name" value="SmpB"/>
</dbReference>
<dbReference type="SUPFAM" id="SSF74982">
    <property type="entry name" value="Small protein B (SmpB)"/>
    <property type="match status" value="1"/>
</dbReference>
<dbReference type="PANTHER" id="PTHR30308:SF2">
    <property type="entry name" value="SSRA-BINDING PROTEIN"/>
    <property type="match status" value="1"/>
</dbReference>
<reference evidence="5 6" key="1">
    <citation type="submission" date="2016-08" db="EMBL/GenBank/DDBJ databases">
        <title>Novel Firmicute Genomes.</title>
        <authorList>
            <person name="Poppleton D.I."/>
            <person name="Gribaldo S."/>
        </authorList>
    </citation>
    <scope>NUCLEOTIDE SEQUENCE [LARGE SCALE GENOMIC DNA]</scope>
    <source>
        <strain evidence="5 6">RAOx-1</strain>
    </source>
</reference>
<comment type="similarity">
    <text evidence="3">Belongs to the SmpB family.</text>
</comment>
<comment type="subcellular location">
    <subcellularLocation>
        <location evidence="3">Cytoplasm</location>
    </subcellularLocation>
    <text evidence="3">The tmRNA-SmpB complex associates with stalled 70S ribosomes.</text>
</comment>
<dbReference type="OrthoDB" id="9805462at2"/>
<dbReference type="AlphaFoldDB" id="A0A419SEX1"/>
<dbReference type="EMBL" id="MCHY01000011">
    <property type="protein sequence ID" value="RKD21879.1"/>
    <property type="molecule type" value="Genomic_DNA"/>
</dbReference>
<dbReference type="Proteomes" id="UP000284219">
    <property type="component" value="Unassembled WGS sequence"/>
</dbReference>